<proteinExistence type="predicted"/>
<dbReference type="SUPFAM" id="SSF56349">
    <property type="entry name" value="DNA breaking-rejoining enzymes"/>
    <property type="match status" value="1"/>
</dbReference>
<dbReference type="Gene3D" id="1.10.443.10">
    <property type="entry name" value="Intergrase catalytic core"/>
    <property type="match status" value="1"/>
</dbReference>
<gene>
    <name evidence="2" type="ORF">G3I53_05805</name>
</gene>
<dbReference type="GO" id="GO:0003677">
    <property type="term" value="F:DNA binding"/>
    <property type="evidence" value="ECO:0007669"/>
    <property type="project" value="InterPro"/>
</dbReference>
<dbReference type="GO" id="GO:0006310">
    <property type="term" value="P:DNA recombination"/>
    <property type="evidence" value="ECO:0007669"/>
    <property type="project" value="UniProtKB-KW"/>
</dbReference>
<evidence type="ECO:0000313" key="2">
    <source>
        <dbReference type="EMBL" id="NEA85576.1"/>
    </source>
</evidence>
<evidence type="ECO:0000256" key="1">
    <source>
        <dbReference type="ARBA" id="ARBA00023172"/>
    </source>
</evidence>
<accession>A0A6G3QQ38</accession>
<dbReference type="EMBL" id="JAAGMD010000161">
    <property type="protein sequence ID" value="NEA85576.1"/>
    <property type="molecule type" value="Genomic_DNA"/>
</dbReference>
<sequence>MGLMQAAPSSCPIRPDALVLGRRRLRKGVRRRDTSRFADDVWRLTPALLQQQQQSLILNFRAIPTAYRLTVKLLFYALLAGTPPTGESNRGVVTIHGHFQAIKEFFDWLGKPAQNSPRLGSLTPDMLRLFQKHLLATVASSGRRGDHRRPVRLLWTWRESLNGDHLLFDPERLEDDWHEASEGRRRENARRRIPESVIGPLLVWSMRFVNDFADDILAAQDEWLALQKRTLCDARAGRGARRRLETLLRRYRDEGRPLPGGTGGPHGINVSHLARELDCNRRSLTEPQAWELIERTRQEVGVADSAYLHTQVQGLLDGEPWLQQISYDTDLTDLVRVLTAAAYTVIAYLSGMRDSEVKHLKRGCLTVDADRTGRITRRKITSMAFKGEGSPMGVQATWVVGHPVSAAVAVLERLQPKRQRWLFALPPSSPMHLKPRSTGAKTSKGTNRDLNLLITWVNDYCRRTHRDDGIPDVKGLPWRLSTAQFRRTLAWFIGRRPGGSIAGAIQYRHLSVQMFEGYAGTSKAGFRAEAQQEALLARGEGLALLVDRHEHEELRGPSAEEARVRLDSFGDRIRFLGKTPDDEQMKKLMDRNDPKIYPGRFVTCTDNPNRRLCRLPGENNTTPDPGQCKPMACRNVALTDTNIQAWLQRLAEQDARLQAADTLAPRIRVRLEEDRVKIRAFLARAGALEPAEVSP</sequence>
<protein>
    <recommendedName>
        <fullName evidence="3">Integrase</fullName>
    </recommendedName>
</protein>
<dbReference type="InterPro" id="IPR011010">
    <property type="entry name" value="DNA_brk_join_enz"/>
</dbReference>
<dbReference type="GO" id="GO:0015074">
    <property type="term" value="P:DNA integration"/>
    <property type="evidence" value="ECO:0007669"/>
    <property type="project" value="InterPro"/>
</dbReference>
<dbReference type="AlphaFoldDB" id="A0A6G3QQ38"/>
<organism evidence="2">
    <name type="scientific">Streptomyces sp. SID14436</name>
    <dbReference type="NCBI Taxonomy" id="2706070"/>
    <lineage>
        <taxon>Bacteria</taxon>
        <taxon>Bacillati</taxon>
        <taxon>Actinomycetota</taxon>
        <taxon>Actinomycetes</taxon>
        <taxon>Kitasatosporales</taxon>
        <taxon>Streptomycetaceae</taxon>
        <taxon>Streptomyces</taxon>
    </lineage>
</organism>
<keyword evidence="1" id="KW-0233">DNA recombination</keyword>
<evidence type="ECO:0008006" key="3">
    <source>
        <dbReference type="Google" id="ProtNLM"/>
    </source>
</evidence>
<name>A0A6G3QQ38_9ACTN</name>
<dbReference type="RefSeq" id="WP_164334217.1">
    <property type="nucleotide sequence ID" value="NZ_JAAGMD010000161.1"/>
</dbReference>
<reference evidence="2" key="1">
    <citation type="submission" date="2020-01" db="EMBL/GenBank/DDBJ databases">
        <title>Insect and environment-associated Actinomycetes.</title>
        <authorList>
            <person name="Currrie C."/>
            <person name="Chevrette M."/>
            <person name="Carlson C."/>
            <person name="Stubbendieck R."/>
            <person name="Wendt-Pienkowski E."/>
        </authorList>
    </citation>
    <scope>NUCLEOTIDE SEQUENCE</scope>
    <source>
        <strain evidence="2">SID14436</strain>
    </source>
</reference>
<comment type="caution">
    <text evidence="2">The sequence shown here is derived from an EMBL/GenBank/DDBJ whole genome shotgun (WGS) entry which is preliminary data.</text>
</comment>
<dbReference type="InterPro" id="IPR013762">
    <property type="entry name" value="Integrase-like_cat_sf"/>
</dbReference>